<evidence type="ECO:0000259" key="2">
    <source>
        <dbReference type="PROSITE" id="PS50883"/>
    </source>
</evidence>
<dbReference type="SMART" id="SM00052">
    <property type="entry name" value="EAL"/>
    <property type="match status" value="1"/>
</dbReference>
<dbReference type="Proteomes" id="UP000619260">
    <property type="component" value="Unassembled WGS sequence"/>
</dbReference>
<dbReference type="AlphaFoldDB" id="A0A8J4DV88"/>
<dbReference type="PANTHER" id="PTHR44757:SF2">
    <property type="entry name" value="BIOFILM ARCHITECTURE MAINTENANCE PROTEIN MBAA"/>
    <property type="match status" value="1"/>
</dbReference>
<dbReference type="CDD" id="cd01949">
    <property type="entry name" value="GGDEF"/>
    <property type="match status" value="1"/>
</dbReference>
<feature type="transmembrane region" description="Helical" evidence="1">
    <location>
        <begin position="12"/>
        <end position="28"/>
    </location>
</feature>
<name>A0A8J4DV88_9ACTN</name>
<dbReference type="InterPro" id="IPR001633">
    <property type="entry name" value="EAL_dom"/>
</dbReference>
<dbReference type="Pfam" id="PF00563">
    <property type="entry name" value="EAL"/>
    <property type="match status" value="1"/>
</dbReference>
<dbReference type="SUPFAM" id="SSF141868">
    <property type="entry name" value="EAL domain-like"/>
    <property type="match status" value="1"/>
</dbReference>
<dbReference type="InterPro" id="IPR035919">
    <property type="entry name" value="EAL_sf"/>
</dbReference>
<feature type="transmembrane region" description="Helical" evidence="1">
    <location>
        <begin position="138"/>
        <end position="157"/>
    </location>
</feature>
<dbReference type="InterPro" id="IPR043128">
    <property type="entry name" value="Rev_trsase/Diguanyl_cyclase"/>
</dbReference>
<accession>A0A8J4DV88</accession>
<feature type="transmembrane region" description="Helical" evidence="1">
    <location>
        <begin position="199"/>
        <end position="218"/>
    </location>
</feature>
<dbReference type="FunFam" id="3.30.70.270:FF:000001">
    <property type="entry name" value="Diguanylate cyclase domain protein"/>
    <property type="match status" value="1"/>
</dbReference>
<feature type="transmembrane region" description="Helical" evidence="1">
    <location>
        <begin position="107"/>
        <end position="126"/>
    </location>
</feature>
<comment type="caution">
    <text evidence="4">The sequence shown here is derived from an EMBL/GenBank/DDBJ whole genome shotgun (WGS) entry which is preliminary data.</text>
</comment>
<feature type="transmembrane region" description="Helical" evidence="1">
    <location>
        <begin position="169"/>
        <end position="192"/>
    </location>
</feature>
<evidence type="ECO:0000256" key="1">
    <source>
        <dbReference type="SAM" id="Phobius"/>
    </source>
</evidence>
<dbReference type="InterPro" id="IPR029787">
    <property type="entry name" value="Nucleotide_cyclase"/>
</dbReference>
<dbReference type="SUPFAM" id="SSF55073">
    <property type="entry name" value="Nucleotide cyclase"/>
    <property type="match status" value="1"/>
</dbReference>
<feature type="transmembrane region" description="Helical" evidence="1">
    <location>
        <begin position="34"/>
        <end position="55"/>
    </location>
</feature>
<dbReference type="CDD" id="cd01948">
    <property type="entry name" value="EAL"/>
    <property type="match status" value="1"/>
</dbReference>
<dbReference type="PROSITE" id="PS50883">
    <property type="entry name" value="EAL"/>
    <property type="match status" value="1"/>
</dbReference>
<keyword evidence="1" id="KW-0472">Membrane</keyword>
<dbReference type="EMBL" id="BOPF01000040">
    <property type="protein sequence ID" value="GIJ50908.1"/>
    <property type="molecule type" value="Genomic_DNA"/>
</dbReference>
<evidence type="ECO:0008006" key="6">
    <source>
        <dbReference type="Google" id="ProtNLM"/>
    </source>
</evidence>
<dbReference type="Gene3D" id="3.30.70.270">
    <property type="match status" value="1"/>
</dbReference>
<evidence type="ECO:0000313" key="4">
    <source>
        <dbReference type="EMBL" id="GIJ50908.1"/>
    </source>
</evidence>
<proteinExistence type="predicted"/>
<feature type="domain" description="GGDEF" evidence="3">
    <location>
        <begin position="366"/>
        <end position="499"/>
    </location>
</feature>
<reference evidence="4" key="1">
    <citation type="submission" date="2021-01" db="EMBL/GenBank/DDBJ databases">
        <title>Whole genome shotgun sequence of Virgisporangium aliadipatigenens NBRC 105644.</title>
        <authorList>
            <person name="Komaki H."/>
            <person name="Tamura T."/>
        </authorList>
    </citation>
    <scope>NUCLEOTIDE SEQUENCE</scope>
    <source>
        <strain evidence="4">NBRC 105644</strain>
    </source>
</reference>
<keyword evidence="1" id="KW-0812">Transmembrane</keyword>
<feature type="domain" description="EAL" evidence="2">
    <location>
        <begin position="508"/>
        <end position="765"/>
    </location>
</feature>
<gene>
    <name evidence="4" type="ORF">Val02_77940</name>
</gene>
<dbReference type="Gene3D" id="3.20.20.450">
    <property type="entry name" value="EAL domain"/>
    <property type="match status" value="1"/>
</dbReference>
<evidence type="ECO:0000313" key="5">
    <source>
        <dbReference type="Proteomes" id="UP000619260"/>
    </source>
</evidence>
<dbReference type="InterPro" id="IPR000160">
    <property type="entry name" value="GGDEF_dom"/>
</dbReference>
<keyword evidence="1" id="KW-1133">Transmembrane helix</keyword>
<dbReference type="PROSITE" id="PS50887">
    <property type="entry name" value="GGDEF"/>
    <property type="match status" value="1"/>
</dbReference>
<organism evidence="4 5">
    <name type="scientific">Virgisporangium aliadipatigenens</name>
    <dbReference type="NCBI Taxonomy" id="741659"/>
    <lineage>
        <taxon>Bacteria</taxon>
        <taxon>Bacillati</taxon>
        <taxon>Actinomycetota</taxon>
        <taxon>Actinomycetes</taxon>
        <taxon>Micromonosporales</taxon>
        <taxon>Micromonosporaceae</taxon>
        <taxon>Virgisporangium</taxon>
    </lineage>
</organism>
<feature type="transmembrane region" description="Helical" evidence="1">
    <location>
        <begin position="270"/>
        <end position="290"/>
    </location>
</feature>
<evidence type="ECO:0000259" key="3">
    <source>
        <dbReference type="PROSITE" id="PS50887"/>
    </source>
</evidence>
<sequence>MTGTSRAGMRLRLAGIAVAGVVTQYGLSGMSRRAGHASLAAALCVLGAFAVAGYVRRSRAAGQDTRTRIGWGLAALASGVWSAGNATLMVEGLTGDPWADRSRTTPGELLCLAAVLVVPVAMMVVARSKGGFEARLRRFVDVTVISAALFFISWELVLRHTLAGAAPALVLTSLVAPALEIVAGATALVLLARSVATGVNALTLQVSSMLVYTVVTIVYVDNLAAGRPTYAAGVGGGYLIATALSALASRYPTPPVGSIEAELTSGAWALLPYVPVAMAFLTAVYLHATHGILDTVQLWILLSTAVLVLFRQFLNVRTNVGLLHDLTVQRARLAHQAQHDVLTGLANRARFTALAAQALHRAERTTGVAVVLIDLDGFKGVNDTLGHAAGDELLKATAERLLRGVREGDTVARLGGDEFVLLLPEVLDRDEALTVARRVLSELSAPLMLAGAVLPIRGSAGVAVRLLPGGQLDQLLREADIALYQAKGEGRNTVRCYDPADPDAATDRVSLTADLRLALHRDEFEVYYQPIVELATGLTVGCEALVRWRHPTRGVLAPGAFLDLAEQLGLVADLGNWVLRDACRQGALWQAERPGLELSVNLSASQLNEPDLVEQVRAVLVATGLNPAVLTLELTEAVLLTDVSNAAKMLNALKGLGVRIALDDFGTGYSSLSHLKRLPVDTLKIDKSFVDPIGEHSPDSENGERVAQAVLQIARTFGFNVVAEGIEDASQAERLRQLECPQAQGYHFDRPLAAAGLTKRLQQEKALASAR</sequence>
<dbReference type="InterPro" id="IPR052155">
    <property type="entry name" value="Biofilm_reg_signaling"/>
</dbReference>
<feature type="transmembrane region" description="Helical" evidence="1">
    <location>
        <begin position="67"/>
        <end position="87"/>
    </location>
</feature>
<dbReference type="RefSeq" id="WP_203904325.1">
    <property type="nucleotide sequence ID" value="NZ_BOPF01000040.1"/>
</dbReference>
<dbReference type="Pfam" id="PF00990">
    <property type="entry name" value="GGDEF"/>
    <property type="match status" value="1"/>
</dbReference>
<feature type="transmembrane region" description="Helical" evidence="1">
    <location>
        <begin position="296"/>
        <end position="314"/>
    </location>
</feature>
<keyword evidence="5" id="KW-1185">Reference proteome</keyword>
<dbReference type="SMART" id="SM00267">
    <property type="entry name" value="GGDEF"/>
    <property type="match status" value="1"/>
</dbReference>
<dbReference type="PANTHER" id="PTHR44757">
    <property type="entry name" value="DIGUANYLATE CYCLASE DGCP"/>
    <property type="match status" value="1"/>
</dbReference>
<protein>
    <recommendedName>
        <fullName evidence="6">Diguanylate cyclase/phosphodiesterase</fullName>
    </recommendedName>
</protein>
<dbReference type="NCBIfam" id="TIGR00254">
    <property type="entry name" value="GGDEF"/>
    <property type="match status" value="1"/>
</dbReference>